<comment type="caution">
    <text evidence="1">The sequence shown here is derived from an EMBL/GenBank/DDBJ whole genome shotgun (WGS) entry which is preliminary data.</text>
</comment>
<organism evidence="1">
    <name type="scientific">marine sediment metagenome</name>
    <dbReference type="NCBI Taxonomy" id="412755"/>
    <lineage>
        <taxon>unclassified sequences</taxon>
        <taxon>metagenomes</taxon>
        <taxon>ecological metagenomes</taxon>
    </lineage>
</organism>
<name>X1NZS7_9ZZZZ</name>
<evidence type="ECO:0000313" key="1">
    <source>
        <dbReference type="EMBL" id="GAI49123.1"/>
    </source>
</evidence>
<dbReference type="AlphaFoldDB" id="X1NZS7"/>
<dbReference type="EMBL" id="BARV01037272">
    <property type="protein sequence ID" value="GAI49123.1"/>
    <property type="molecule type" value="Genomic_DNA"/>
</dbReference>
<sequence>QSTSGKDIVVAQFIGREGPDKSGNYEEFLGSGII</sequence>
<gene>
    <name evidence="1" type="ORF">S06H3_57701</name>
</gene>
<accession>X1NZS7</accession>
<protein>
    <submittedName>
        <fullName evidence="1">Uncharacterized protein</fullName>
    </submittedName>
</protein>
<feature type="non-terminal residue" evidence="1">
    <location>
        <position position="1"/>
    </location>
</feature>
<reference evidence="1" key="1">
    <citation type="journal article" date="2014" name="Front. Microbiol.">
        <title>High frequency of phylogenetically diverse reductive dehalogenase-homologous genes in deep subseafloor sedimentary metagenomes.</title>
        <authorList>
            <person name="Kawai M."/>
            <person name="Futagami T."/>
            <person name="Toyoda A."/>
            <person name="Takaki Y."/>
            <person name="Nishi S."/>
            <person name="Hori S."/>
            <person name="Arai W."/>
            <person name="Tsubouchi T."/>
            <person name="Morono Y."/>
            <person name="Uchiyama I."/>
            <person name="Ito T."/>
            <person name="Fujiyama A."/>
            <person name="Inagaki F."/>
            <person name="Takami H."/>
        </authorList>
    </citation>
    <scope>NUCLEOTIDE SEQUENCE</scope>
    <source>
        <strain evidence="1">Expedition CK06-06</strain>
    </source>
</reference>
<proteinExistence type="predicted"/>